<sequence>MSKPNLLSKRTRWLLTHRAQLGFSFQTRTMRVHSTKRPCGEGGAKRSWWRKGTALSAITTKNLLRPPGILSISYDRMIAAYSTPTTLRCINRRGEVLWSYQFTDRTKGYMCYITQPEFSFDGRVVWLYRPDCGIWGEDCTDKLLAINAATGSIISQEDLGSTGHCARFLAHPNNQFMLLDVGEGQDGSPLFMFYLDEADSVQLTRCDWCVGYRLLDISLDGTRCVSVDEMQNRVILHSLPSGQTLGTIEVDEFGQDASYIETYPGGYCDDNSVIINVRGESEGSDWNQRFLLDAHAMKVIRPIGPQTEDAESLFLPGNGMFVNSWSIEEIPTE</sequence>
<organism evidence="2">
    <name type="scientific">Ajellomyces capsulatus (strain H88)</name>
    <name type="common">Darling's disease fungus</name>
    <name type="synonym">Histoplasma capsulatum</name>
    <dbReference type="NCBI Taxonomy" id="544711"/>
    <lineage>
        <taxon>Eukaryota</taxon>
        <taxon>Fungi</taxon>
        <taxon>Dikarya</taxon>
        <taxon>Ascomycota</taxon>
        <taxon>Pezizomycotina</taxon>
        <taxon>Eurotiomycetes</taxon>
        <taxon>Eurotiomycetidae</taxon>
        <taxon>Onygenales</taxon>
        <taxon>Ajellomycetaceae</taxon>
        <taxon>Histoplasma</taxon>
    </lineage>
</organism>
<evidence type="ECO:0000313" key="2">
    <source>
        <dbReference type="Proteomes" id="UP000008142"/>
    </source>
</evidence>
<dbReference type="InterPro" id="IPR015943">
    <property type="entry name" value="WD40/YVTN_repeat-like_dom_sf"/>
</dbReference>
<dbReference type="HOGENOM" id="CLU_834107_0_0_1"/>
<dbReference type="SUPFAM" id="SSF50998">
    <property type="entry name" value="Quinoprotein alcohol dehydrogenase-like"/>
    <property type="match status" value="1"/>
</dbReference>
<name>F0UC87_AJEC8</name>
<evidence type="ECO:0008006" key="3">
    <source>
        <dbReference type="Google" id="ProtNLM"/>
    </source>
</evidence>
<dbReference type="OrthoDB" id="4965730at2759"/>
<gene>
    <name evidence="1" type="ORF">HCEG_02402</name>
</gene>
<dbReference type="Gene3D" id="2.130.10.10">
    <property type="entry name" value="YVTN repeat-like/Quinoprotein amine dehydrogenase"/>
    <property type="match status" value="1"/>
</dbReference>
<dbReference type="STRING" id="544711.F0UC87"/>
<dbReference type="VEuPathDB" id="FungiDB:I7I53_09701"/>
<dbReference type="OMA" id="HGEIRAY"/>
<protein>
    <recommendedName>
        <fullName evidence="3">F-box domain-containing protein</fullName>
    </recommendedName>
</protein>
<dbReference type="EMBL" id="DS990637">
    <property type="protein sequence ID" value="EGC43187.1"/>
    <property type="molecule type" value="Genomic_DNA"/>
</dbReference>
<dbReference type="Proteomes" id="UP000008142">
    <property type="component" value="Unassembled WGS sequence"/>
</dbReference>
<dbReference type="InterPro" id="IPR011047">
    <property type="entry name" value="Quinoprotein_ADH-like_sf"/>
</dbReference>
<evidence type="ECO:0000313" key="1">
    <source>
        <dbReference type="EMBL" id="EGC43187.1"/>
    </source>
</evidence>
<reference evidence="2" key="1">
    <citation type="submission" date="2008-07" db="EMBL/GenBank/DDBJ databases">
        <title>Annotation of Ajellomyces capsulatus strain H88.</title>
        <authorList>
            <person name="Champion M."/>
            <person name="Cuomo C."/>
            <person name="Ma L.-J."/>
            <person name="Henn M.R."/>
            <person name="Sil A."/>
            <person name="Goldman B."/>
            <person name="Young S.K."/>
            <person name="Kodira C.D."/>
            <person name="Zeng Q."/>
            <person name="Koehrsen M."/>
            <person name="Alvarado L."/>
            <person name="Berlin A."/>
            <person name="Borenstein D."/>
            <person name="Chen Z."/>
            <person name="Engels R."/>
            <person name="Freedman E."/>
            <person name="Gellesch M."/>
            <person name="Goldberg J."/>
            <person name="Griggs A."/>
            <person name="Gujja S."/>
            <person name="Heiman D."/>
            <person name="Hepburn T."/>
            <person name="Howarth C."/>
            <person name="Jen D."/>
            <person name="Larson L."/>
            <person name="Lewis B."/>
            <person name="Mehta T."/>
            <person name="Park D."/>
            <person name="Pearson M."/>
            <person name="Roberts A."/>
            <person name="Saif S."/>
            <person name="Shea T."/>
            <person name="Shenoy N."/>
            <person name="Sisk P."/>
            <person name="Stolte C."/>
            <person name="Sykes S."/>
            <person name="Walk T."/>
            <person name="White J."/>
            <person name="Yandava C."/>
            <person name="Klein B."/>
            <person name="McEwen J.G."/>
            <person name="Puccia R."/>
            <person name="Goldman G.H."/>
            <person name="Felipe M.S."/>
            <person name="Nino-Vega G."/>
            <person name="San-Blas G."/>
            <person name="Taylor J."/>
            <person name="Mendoza L."/>
            <person name="Galagan J."/>
            <person name="Nusbaum C."/>
            <person name="Birren B."/>
        </authorList>
    </citation>
    <scope>NUCLEOTIDE SEQUENCE [LARGE SCALE GENOMIC DNA]</scope>
    <source>
        <strain evidence="2">H88</strain>
    </source>
</reference>
<proteinExistence type="predicted"/>
<dbReference type="AlphaFoldDB" id="F0UC87"/>
<accession>F0UC87</accession>